<dbReference type="EMBL" id="CP144693">
    <property type="protein sequence ID" value="WVY99520.1"/>
    <property type="molecule type" value="Genomic_DNA"/>
</dbReference>
<name>A0AAQ3RPP3_VIGMU</name>
<dbReference type="AlphaFoldDB" id="A0AAQ3RPP3"/>
<keyword evidence="2" id="KW-1185">Reference proteome</keyword>
<reference evidence="1 2" key="1">
    <citation type="journal article" date="2023" name="Life. Sci Alliance">
        <title>Evolutionary insights into 3D genome organization and epigenetic landscape of Vigna mungo.</title>
        <authorList>
            <person name="Junaid A."/>
            <person name="Singh B."/>
            <person name="Bhatia S."/>
        </authorList>
    </citation>
    <scope>NUCLEOTIDE SEQUENCE [LARGE SCALE GENOMIC DNA]</scope>
    <source>
        <strain evidence="1">Urdbean</strain>
    </source>
</reference>
<dbReference type="Proteomes" id="UP001374535">
    <property type="component" value="Chromosome 8"/>
</dbReference>
<evidence type="ECO:0000313" key="1">
    <source>
        <dbReference type="EMBL" id="WVY99520.1"/>
    </source>
</evidence>
<proteinExistence type="predicted"/>
<organism evidence="1 2">
    <name type="scientific">Vigna mungo</name>
    <name type="common">Black gram</name>
    <name type="synonym">Phaseolus mungo</name>
    <dbReference type="NCBI Taxonomy" id="3915"/>
    <lineage>
        <taxon>Eukaryota</taxon>
        <taxon>Viridiplantae</taxon>
        <taxon>Streptophyta</taxon>
        <taxon>Embryophyta</taxon>
        <taxon>Tracheophyta</taxon>
        <taxon>Spermatophyta</taxon>
        <taxon>Magnoliopsida</taxon>
        <taxon>eudicotyledons</taxon>
        <taxon>Gunneridae</taxon>
        <taxon>Pentapetalae</taxon>
        <taxon>rosids</taxon>
        <taxon>fabids</taxon>
        <taxon>Fabales</taxon>
        <taxon>Fabaceae</taxon>
        <taxon>Papilionoideae</taxon>
        <taxon>50 kb inversion clade</taxon>
        <taxon>NPAAA clade</taxon>
        <taxon>indigoferoid/millettioid clade</taxon>
        <taxon>Phaseoleae</taxon>
        <taxon>Vigna</taxon>
    </lineage>
</organism>
<accession>A0AAQ3RPP3</accession>
<protein>
    <submittedName>
        <fullName evidence="1">Uncharacterized protein</fullName>
    </submittedName>
</protein>
<sequence>MSLFLASMYPSTYHRLLAEVLPNLCSVILAGSRSYSHRSKLIPIPSITAFPPVCRQKCSIPVLKFKGDLLLDLLDPPLEDLRELLSLSFLKRNTTINLSNSLVGKTLGDKTLRLSTKALVAALGRFLPR</sequence>
<gene>
    <name evidence="1" type="ORF">V8G54_025590</name>
</gene>
<evidence type="ECO:0000313" key="2">
    <source>
        <dbReference type="Proteomes" id="UP001374535"/>
    </source>
</evidence>